<accession>A0ACB7UD55</accession>
<dbReference type="EMBL" id="CM037027">
    <property type="protein sequence ID" value="KAH7658254.1"/>
    <property type="molecule type" value="Genomic_DNA"/>
</dbReference>
<evidence type="ECO:0000313" key="2">
    <source>
        <dbReference type="Proteomes" id="UP000827976"/>
    </source>
</evidence>
<protein>
    <submittedName>
        <fullName evidence="1">E3 SUMO-protein ligase PIAS1 protein</fullName>
    </submittedName>
</protein>
<proteinExistence type="predicted"/>
<sequence length="924" mass="99043">MASTIPRPAAPPHAAASAAASVFVAKPVVQAANVIRFQVVTERLELYFKGEIPYQASEFANAVFSLAKAIDYSLSINDVPAIAPSLPSVIKQAYKYKNDGSLQSAFMVLMISVKNACKVGWFSATDVAELLSMMEELLNGFSMAINSIPDAVKAQEVISKVMPRFYPNLKLGRLVVAFEAKPGYDILMADFLIPRNIPAEERIRLFVIQTDNLETSVCIVSPPMVSFLVNGKGVERRTNVSLDTGPQFPTDISKMLKYGTNMIQAVGYFVGSYIIAIAFASNLVPSTPTLEDYVQPAIDLPSSDSELIVGASRISLNCLISFRRIKTPVKGYLCKHHQCFDYDNFMEMNSRKPSWRCPCCNQPVSFIDLRIDQNMVKILGEVGDNANDVVINADGSWKVVVRGDGDTDRLRDGTQDGNKDVTMESESDKLNLVTDVMDLTMDEDDDSDGGPASAQGLANEFNSEAEDRKPIKDVQGYSVSEFLSESPAVNSTSSSIPLTTLPRDDFWLRMLASTSVTDGLSTSIGPSAYPIGSLESPVSDAVMNHVATDAVSSGLIQESGAAPEASQSPFPFHLPSRVSPLEENMQLQQSHNRNSAISSLSDRQPIPRFVIRNPIAVQALPVQPQVPVSSQRMRSDIFNTIHVPNGSGGTNVESAASDIQASRSLDNASSLLHAQSRAQSYQNQQQNQYARSSTALPHLVAMPAPSLIVPRTSPAVQQMRTAAQRGLSQTPPGLQNLRAQHTASPVTTTRPLRFPSMPVQQTAQTTAALAAASSARNHQVLASQRAATMARSPAVATPPQISRTPTSIPVAINSPRVSGSEQTRNIAAGGMPGARSNGISESPSETSWRPTGRMRGSLTGSAYAAALSHYLSPATLQPAVARPPIPAAAASDQLLTTASMPSTQSQQTNTGHTEAGRQTGASGV</sequence>
<name>A0ACB7UD55_DIOAL</name>
<evidence type="ECO:0000313" key="1">
    <source>
        <dbReference type="EMBL" id="KAH7658254.1"/>
    </source>
</evidence>
<organism evidence="1 2">
    <name type="scientific">Dioscorea alata</name>
    <name type="common">Purple yam</name>
    <dbReference type="NCBI Taxonomy" id="55571"/>
    <lineage>
        <taxon>Eukaryota</taxon>
        <taxon>Viridiplantae</taxon>
        <taxon>Streptophyta</taxon>
        <taxon>Embryophyta</taxon>
        <taxon>Tracheophyta</taxon>
        <taxon>Spermatophyta</taxon>
        <taxon>Magnoliopsida</taxon>
        <taxon>Liliopsida</taxon>
        <taxon>Dioscoreales</taxon>
        <taxon>Dioscoreaceae</taxon>
        <taxon>Dioscorea</taxon>
    </lineage>
</organism>
<gene>
    <name evidence="1" type="ORF">IHE45_17G075800</name>
</gene>
<reference evidence="2" key="1">
    <citation type="journal article" date="2022" name="Nat. Commun.">
        <title>Chromosome evolution and the genetic basis of agronomically important traits in greater yam.</title>
        <authorList>
            <person name="Bredeson J.V."/>
            <person name="Lyons J.B."/>
            <person name="Oniyinde I.O."/>
            <person name="Okereke N.R."/>
            <person name="Kolade O."/>
            <person name="Nnabue I."/>
            <person name="Nwadili C.O."/>
            <person name="Hribova E."/>
            <person name="Parker M."/>
            <person name="Nwogha J."/>
            <person name="Shu S."/>
            <person name="Carlson J."/>
            <person name="Kariba R."/>
            <person name="Muthemba S."/>
            <person name="Knop K."/>
            <person name="Barton G.J."/>
            <person name="Sherwood A.V."/>
            <person name="Lopez-Montes A."/>
            <person name="Asiedu R."/>
            <person name="Jamnadass R."/>
            <person name="Muchugi A."/>
            <person name="Goodstein D."/>
            <person name="Egesi C.N."/>
            <person name="Featherston J."/>
            <person name="Asfaw A."/>
            <person name="Simpson G.G."/>
            <person name="Dolezel J."/>
            <person name="Hendre P.S."/>
            <person name="Van Deynze A."/>
            <person name="Kumar P.L."/>
            <person name="Obidiegwu J.E."/>
            <person name="Bhattacharjee R."/>
            <person name="Rokhsar D.S."/>
        </authorList>
    </citation>
    <scope>NUCLEOTIDE SEQUENCE [LARGE SCALE GENOMIC DNA]</scope>
    <source>
        <strain evidence="2">cv. TDa95/00328</strain>
    </source>
</reference>
<keyword evidence="2" id="KW-1185">Reference proteome</keyword>
<keyword evidence="1" id="KW-0436">Ligase</keyword>
<dbReference type="Proteomes" id="UP000827976">
    <property type="component" value="Chromosome 17"/>
</dbReference>
<comment type="caution">
    <text evidence="1">The sequence shown here is derived from an EMBL/GenBank/DDBJ whole genome shotgun (WGS) entry which is preliminary data.</text>
</comment>